<sequence length="155" mass="17337">MRLPVGRWLIDCDPDTTRRCYAQLPVGTGCSCQQCRNFDAAAGRTFPPEFVRLLDTLGVDPTKPAELCHWCREPSGLYLTGGWFHLVGSIVAGKDLVEWVNNVGLMRFEELVPGLKFGFTSDLALVREVFAGLPLVQLEFETRVPWVLAEPEPED</sequence>
<dbReference type="RefSeq" id="WP_194539367.1">
    <property type="nucleotide sequence ID" value="NZ_JACEFB010000015.1"/>
</dbReference>
<name>A0A7V9ACX4_9BACT</name>
<proteinExistence type="predicted"/>
<reference evidence="1 2" key="1">
    <citation type="submission" date="2020-07" db="EMBL/GenBank/DDBJ databases">
        <title>Thermogemmata thermophila gen. nov., sp. nov., a novel moderate thermophilic planctomycete from a Kamchatka hot spring.</title>
        <authorList>
            <person name="Elcheninov A.G."/>
            <person name="Podosokorskaya O.A."/>
            <person name="Kovaleva O.L."/>
            <person name="Novikov A."/>
            <person name="Bonch-Osmolovskaya E.A."/>
            <person name="Toshchakov S.V."/>
            <person name="Kublanov I.V."/>
        </authorList>
    </citation>
    <scope>NUCLEOTIDE SEQUENCE [LARGE SCALE GENOMIC DNA]</scope>
    <source>
        <strain evidence="1 2">2918</strain>
    </source>
</reference>
<evidence type="ECO:0000313" key="2">
    <source>
        <dbReference type="Proteomes" id="UP000542342"/>
    </source>
</evidence>
<dbReference type="EMBL" id="JACEFB010000015">
    <property type="protein sequence ID" value="MBA2227499.1"/>
    <property type="molecule type" value="Genomic_DNA"/>
</dbReference>
<dbReference type="Proteomes" id="UP000542342">
    <property type="component" value="Unassembled WGS sequence"/>
</dbReference>
<evidence type="ECO:0000313" key="1">
    <source>
        <dbReference type="EMBL" id="MBA2227499.1"/>
    </source>
</evidence>
<gene>
    <name evidence="1" type="ORF">H0921_15170</name>
</gene>
<dbReference type="AlphaFoldDB" id="A0A7V9ACX4"/>
<protein>
    <submittedName>
        <fullName evidence="1">Uncharacterized protein</fullName>
    </submittedName>
</protein>
<accession>A0A7V9ACX4</accession>
<keyword evidence="2" id="KW-1185">Reference proteome</keyword>
<comment type="caution">
    <text evidence="1">The sequence shown here is derived from an EMBL/GenBank/DDBJ whole genome shotgun (WGS) entry which is preliminary data.</text>
</comment>
<organism evidence="1 2">
    <name type="scientific">Thermogemmata fonticola</name>
    <dbReference type="NCBI Taxonomy" id="2755323"/>
    <lineage>
        <taxon>Bacteria</taxon>
        <taxon>Pseudomonadati</taxon>
        <taxon>Planctomycetota</taxon>
        <taxon>Planctomycetia</taxon>
        <taxon>Gemmatales</taxon>
        <taxon>Gemmataceae</taxon>
        <taxon>Thermogemmata</taxon>
    </lineage>
</organism>
<dbReference type="PROSITE" id="PS51257">
    <property type="entry name" value="PROKAR_LIPOPROTEIN"/>
    <property type="match status" value="1"/>
</dbReference>